<evidence type="ECO:0000256" key="3">
    <source>
        <dbReference type="ARBA" id="ARBA00022723"/>
    </source>
</evidence>
<dbReference type="Pfam" id="PF01761">
    <property type="entry name" value="DHQ_synthase"/>
    <property type="match status" value="1"/>
</dbReference>
<organism evidence="9 10">
    <name type="scientific">Noviherbaspirillum suwonense</name>
    <dbReference type="NCBI Taxonomy" id="1224511"/>
    <lineage>
        <taxon>Bacteria</taxon>
        <taxon>Pseudomonadati</taxon>
        <taxon>Pseudomonadota</taxon>
        <taxon>Betaproteobacteria</taxon>
        <taxon>Burkholderiales</taxon>
        <taxon>Oxalobacteraceae</taxon>
        <taxon>Noviherbaspirillum</taxon>
    </lineage>
</organism>
<evidence type="ECO:0000313" key="10">
    <source>
        <dbReference type="Proteomes" id="UP001158049"/>
    </source>
</evidence>
<dbReference type="PANTHER" id="PTHR43622">
    <property type="entry name" value="3-DEHYDROQUINATE SYNTHASE"/>
    <property type="match status" value="1"/>
</dbReference>
<comment type="cofactor">
    <cofactor evidence="2">
        <name>Co(2+)</name>
        <dbReference type="ChEBI" id="CHEBI:48828"/>
    </cofactor>
</comment>
<evidence type="ECO:0000259" key="8">
    <source>
        <dbReference type="Pfam" id="PF24621"/>
    </source>
</evidence>
<dbReference type="Proteomes" id="UP001158049">
    <property type="component" value="Unassembled WGS sequence"/>
</dbReference>
<dbReference type="InterPro" id="IPR056179">
    <property type="entry name" value="DHQS_C"/>
</dbReference>
<sequence>MRLHAHCSELRPGVVTTLSTELKVPSPLLIGHDILASLPAALGLHAFDHLFIYIDQGIMQHHGAELHAVCVAAFGDKVRLDVLPQGEACKTFWMLEALLEQLIAAGASKRSVVLAMGGGAACNLVGLAAGMLYRGIRHIEVPTTMTGQTDSCLSNKQAINSRQGKNHFGIYHAPLMIWVDTKYLLSEPARLKRSGLVEGIKNGFIFNPTFLDYLAGKLKPELTYSAGELHELVLNIIRSKLEILKADPSEREFGIVLEYGHTFGHGIEWLAKKHGVSLIHGEAVSFGMCIAARLSRRLGLISDDTVALHHHMITEKLGVTTEFPASVTTDGLIDAMVSDNKKTGKQIRFVLLEKVGACFNPEGDYLIGVDLNIVRSVLDDYIASERSRACA</sequence>
<dbReference type="PIRSF" id="PIRSF001455">
    <property type="entry name" value="DHQ_synth"/>
    <property type="match status" value="1"/>
</dbReference>
<comment type="cofactor">
    <cofactor evidence="1">
        <name>NAD(+)</name>
        <dbReference type="ChEBI" id="CHEBI:57540"/>
    </cofactor>
</comment>
<dbReference type="Pfam" id="PF24621">
    <property type="entry name" value="DHQS_C"/>
    <property type="match status" value="1"/>
</dbReference>
<accession>A0ABY1Q8K1</accession>
<keyword evidence="6" id="KW-0170">Cobalt</keyword>
<dbReference type="EMBL" id="FXUL01000008">
    <property type="protein sequence ID" value="SMP62008.1"/>
    <property type="molecule type" value="Genomic_DNA"/>
</dbReference>
<feature type="domain" description="3-dehydroquinate synthase N-terminal" evidence="7">
    <location>
        <begin position="83"/>
        <end position="190"/>
    </location>
</feature>
<comment type="caution">
    <text evidence="9">The sequence shown here is derived from an EMBL/GenBank/DDBJ whole genome shotgun (WGS) entry which is preliminary data.</text>
</comment>
<dbReference type="InterPro" id="IPR030963">
    <property type="entry name" value="DHQ_synth_fam"/>
</dbReference>
<dbReference type="CDD" id="cd08197">
    <property type="entry name" value="DOIS"/>
    <property type="match status" value="1"/>
</dbReference>
<evidence type="ECO:0000256" key="5">
    <source>
        <dbReference type="ARBA" id="ARBA00023239"/>
    </source>
</evidence>
<dbReference type="Gene3D" id="3.40.50.1970">
    <property type="match status" value="1"/>
</dbReference>
<evidence type="ECO:0000259" key="7">
    <source>
        <dbReference type="Pfam" id="PF01761"/>
    </source>
</evidence>
<reference evidence="9 10" key="1">
    <citation type="submission" date="2017-05" db="EMBL/GenBank/DDBJ databases">
        <authorList>
            <person name="Varghese N."/>
            <person name="Submissions S."/>
        </authorList>
    </citation>
    <scope>NUCLEOTIDE SEQUENCE [LARGE SCALE GENOMIC DNA]</scope>
    <source>
        <strain evidence="9 10">DSM 26001</strain>
    </source>
</reference>
<dbReference type="SUPFAM" id="SSF56796">
    <property type="entry name" value="Dehydroquinate synthase-like"/>
    <property type="match status" value="1"/>
</dbReference>
<protein>
    <submittedName>
        <fullName evidence="9">3-dehydroquinate synthase</fullName>
    </submittedName>
</protein>
<dbReference type="Gene3D" id="1.20.1090.10">
    <property type="entry name" value="Dehydroquinate synthase-like - alpha domain"/>
    <property type="match status" value="1"/>
</dbReference>
<feature type="domain" description="3-dehydroquinate synthase C-terminal" evidence="8">
    <location>
        <begin position="195"/>
        <end position="341"/>
    </location>
</feature>
<proteinExistence type="predicted"/>
<name>A0ABY1Q8K1_9BURK</name>
<gene>
    <name evidence="9" type="ORF">SAMN06295970_1084</name>
</gene>
<keyword evidence="10" id="KW-1185">Reference proteome</keyword>
<keyword evidence="5" id="KW-0456">Lyase</keyword>
<dbReference type="InterPro" id="IPR050071">
    <property type="entry name" value="Dehydroquinate_synthase"/>
</dbReference>
<evidence type="ECO:0000256" key="2">
    <source>
        <dbReference type="ARBA" id="ARBA00001941"/>
    </source>
</evidence>
<evidence type="ECO:0000313" key="9">
    <source>
        <dbReference type="EMBL" id="SMP62008.1"/>
    </source>
</evidence>
<dbReference type="PANTHER" id="PTHR43622:SF1">
    <property type="entry name" value="3-DEHYDROQUINATE SYNTHASE"/>
    <property type="match status" value="1"/>
</dbReference>
<evidence type="ECO:0000256" key="6">
    <source>
        <dbReference type="ARBA" id="ARBA00023285"/>
    </source>
</evidence>
<evidence type="ECO:0000256" key="1">
    <source>
        <dbReference type="ARBA" id="ARBA00001911"/>
    </source>
</evidence>
<keyword evidence="3" id="KW-0479">Metal-binding</keyword>
<evidence type="ECO:0000256" key="4">
    <source>
        <dbReference type="ARBA" id="ARBA00023027"/>
    </source>
</evidence>
<keyword evidence="4" id="KW-0520">NAD</keyword>
<dbReference type="InterPro" id="IPR030960">
    <property type="entry name" value="DHQS/DOIS_N"/>
</dbReference>